<gene>
    <name evidence="1" type="ORF">L2E82_16255</name>
</gene>
<organism evidence="1 2">
    <name type="scientific">Cichorium intybus</name>
    <name type="common">Chicory</name>
    <dbReference type="NCBI Taxonomy" id="13427"/>
    <lineage>
        <taxon>Eukaryota</taxon>
        <taxon>Viridiplantae</taxon>
        <taxon>Streptophyta</taxon>
        <taxon>Embryophyta</taxon>
        <taxon>Tracheophyta</taxon>
        <taxon>Spermatophyta</taxon>
        <taxon>Magnoliopsida</taxon>
        <taxon>eudicotyledons</taxon>
        <taxon>Gunneridae</taxon>
        <taxon>Pentapetalae</taxon>
        <taxon>asterids</taxon>
        <taxon>campanulids</taxon>
        <taxon>Asterales</taxon>
        <taxon>Asteraceae</taxon>
        <taxon>Cichorioideae</taxon>
        <taxon>Cichorieae</taxon>
        <taxon>Cichoriinae</taxon>
        <taxon>Cichorium</taxon>
    </lineage>
</organism>
<sequence length="132" mass="15246">MVHFFREWLFLLLWSRMVGGGGDWWVGWDLGVLVLYVRNRYAPVPEGFQVEVKAVVPVFSFIAAYPVVLKVEFSLGVFLHPILLALLVEAEFSWKFDFAALGYHRGLILRIVDCGEMHWKCEKPYNPKVDSV</sequence>
<proteinExistence type="predicted"/>
<protein>
    <submittedName>
        <fullName evidence="1">Uncharacterized protein</fullName>
    </submittedName>
</protein>
<accession>A0ACB9F602</accession>
<comment type="caution">
    <text evidence="1">The sequence shown here is derived from an EMBL/GenBank/DDBJ whole genome shotgun (WGS) entry which is preliminary data.</text>
</comment>
<reference evidence="2" key="1">
    <citation type="journal article" date="2022" name="Mol. Ecol. Resour.">
        <title>The genomes of chicory, endive, great burdock and yacon provide insights into Asteraceae palaeo-polyploidization history and plant inulin production.</title>
        <authorList>
            <person name="Fan W."/>
            <person name="Wang S."/>
            <person name="Wang H."/>
            <person name="Wang A."/>
            <person name="Jiang F."/>
            <person name="Liu H."/>
            <person name="Zhao H."/>
            <person name="Xu D."/>
            <person name="Zhang Y."/>
        </authorList>
    </citation>
    <scope>NUCLEOTIDE SEQUENCE [LARGE SCALE GENOMIC DNA]</scope>
    <source>
        <strain evidence="2">cv. Punajuju</strain>
    </source>
</reference>
<keyword evidence="2" id="KW-1185">Reference proteome</keyword>
<reference evidence="1 2" key="2">
    <citation type="journal article" date="2022" name="Mol. Ecol. Resour.">
        <title>The genomes of chicory, endive, great burdock and yacon provide insights into Asteraceae paleo-polyploidization history and plant inulin production.</title>
        <authorList>
            <person name="Fan W."/>
            <person name="Wang S."/>
            <person name="Wang H."/>
            <person name="Wang A."/>
            <person name="Jiang F."/>
            <person name="Liu H."/>
            <person name="Zhao H."/>
            <person name="Xu D."/>
            <person name="Zhang Y."/>
        </authorList>
    </citation>
    <scope>NUCLEOTIDE SEQUENCE [LARGE SCALE GENOMIC DNA]</scope>
    <source>
        <strain evidence="2">cv. Punajuju</strain>
        <tissue evidence="1">Leaves</tissue>
    </source>
</reference>
<evidence type="ECO:0000313" key="1">
    <source>
        <dbReference type="EMBL" id="KAI3766203.1"/>
    </source>
</evidence>
<name>A0ACB9F602_CICIN</name>
<dbReference type="EMBL" id="CM042011">
    <property type="protein sequence ID" value="KAI3766203.1"/>
    <property type="molecule type" value="Genomic_DNA"/>
</dbReference>
<dbReference type="Proteomes" id="UP001055811">
    <property type="component" value="Linkage Group LG03"/>
</dbReference>
<evidence type="ECO:0000313" key="2">
    <source>
        <dbReference type="Proteomes" id="UP001055811"/>
    </source>
</evidence>